<dbReference type="OrthoDB" id="3855241at2"/>
<gene>
    <name evidence="1" type="ORF">ADK34_11915</name>
</gene>
<dbReference type="Proteomes" id="UP000037023">
    <property type="component" value="Unassembled WGS sequence"/>
</dbReference>
<protein>
    <submittedName>
        <fullName evidence="1">Uncharacterized protein</fullName>
    </submittedName>
</protein>
<evidence type="ECO:0000313" key="2">
    <source>
        <dbReference type="Proteomes" id="UP000037023"/>
    </source>
</evidence>
<dbReference type="AlphaFoldDB" id="A0A0L8KWK6"/>
<proteinExistence type="predicted"/>
<sequence length="67" mass="7192">MNTTTLRTTANPRRSTLAHLADAAQLGRGAQPEYAAELPGNTANPRRTVLMQAPAPYEPQPYASASR</sequence>
<dbReference type="RefSeq" id="WP_017235977.1">
    <property type="nucleotide sequence ID" value="NZ_LGUP01000096.1"/>
</dbReference>
<reference evidence="1 2" key="1">
    <citation type="submission" date="2015-06" db="EMBL/GenBank/DDBJ databases">
        <authorList>
            <person name="Hoefler B.C."/>
            <person name="Straight P.D."/>
        </authorList>
    </citation>
    <scope>NUCLEOTIDE SEQUENCE [LARGE SCALE GENOMIC DNA]</scope>
    <source>
        <strain evidence="1 2">NRRL 3427</strain>
    </source>
</reference>
<dbReference type="PATRIC" id="fig|1938.6.peg.2600"/>
<name>A0A0L8KWK6_STRVR</name>
<accession>A0A0L8KWK6</accession>
<organism evidence="1 2">
    <name type="scientific">Streptomyces viridochromogenes</name>
    <dbReference type="NCBI Taxonomy" id="1938"/>
    <lineage>
        <taxon>Bacteria</taxon>
        <taxon>Bacillati</taxon>
        <taxon>Actinomycetota</taxon>
        <taxon>Actinomycetes</taxon>
        <taxon>Kitasatosporales</taxon>
        <taxon>Streptomycetaceae</taxon>
        <taxon>Streptomyces</taxon>
    </lineage>
</organism>
<comment type="caution">
    <text evidence="1">The sequence shown here is derived from an EMBL/GenBank/DDBJ whole genome shotgun (WGS) entry which is preliminary data.</text>
</comment>
<evidence type="ECO:0000313" key="1">
    <source>
        <dbReference type="EMBL" id="KOG30240.1"/>
    </source>
</evidence>
<dbReference type="EMBL" id="LGUP01000096">
    <property type="protein sequence ID" value="KOG30240.1"/>
    <property type="molecule type" value="Genomic_DNA"/>
</dbReference>